<feature type="domain" description="Glycosyltransferase 2-like" evidence="2">
    <location>
        <begin position="13"/>
        <end position="154"/>
    </location>
</feature>
<dbReference type="Pfam" id="PF00535">
    <property type="entry name" value="Glycos_transf_2"/>
    <property type="match status" value="1"/>
</dbReference>
<dbReference type="AlphaFoldDB" id="A0A3B0YW94"/>
<dbReference type="SUPFAM" id="SSF53448">
    <property type="entry name" value="Nucleotide-diphospho-sugar transferases"/>
    <property type="match status" value="1"/>
</dbReference>
<protein>
    <recommendedName>
        <fullName evidence="2">Glycosyltransferase 2-like domain-containing protein</fullName>
    </recommendedName>
</protein>
<proteinExistence type="predicted"/>
<dbReference type="InterPro" id="IPR001173">
    <property type="entry name" value="Glyco_trans_2-like"/>
</dbReference>
<dbReference type="EMBL" id="UOFL01000189">
    <property type="protein sequence ID" value="VAW80183.1"/>
    <property type="molecule type" value="Genomic_DNA"/>
</dbReference>
<organism evidence="3">
    <name type="scientific">hydrothermal vent metagenome</name>
    <dbReference type="NCBI Taxonomy" id="652676"/>
    <lineage>
        <taxon>unclassified sequences</taxon>
        <taxon>metagenomes</taxon>
        <taxon>ecological metagenomes</taxon>
    </lineage>
</organism>
<dbReference type="CDD" id="cd00761">
    <property type="entry name" value="Glyco_tranf_GTA_type"/>
    <property type="match status" value="1"/>
</dbReference>
<keyword evidence="1" id="KW-0472">Membrane</keyword>
<name>A0A3B0YW94_9ZZZZ</name>
<sequence>MVNPSCVDDDKISIVIPTLGGIEIERTIDSINSGTLKPDEILICLPNNESGKFNISQHGNVKVISTKSRGQVIQRVIGFSKVKNEIVIQIDDDMILENDCIEKLYSSLKTHGPLTSVSPAFYDLNTSESVYKKVTCRKKWVEKLYYYLINGQSGYKMGAVDLTGSPIGVDPEHTKVIDYAVEWLPGGCVMHYKKNLVLDDYFPLSGKAYCEDLIHSYLLTKKNISLYINTSAKCFIENEKYTELNVFGFINMLKVEYRARKYYLGLKNEESIIIFIFYLFMIVNFVIKKLR</sequence>
<gene>
    <name evidence="3" type="ORF">MNBD_GAMMA12-3679</name>
</gene>
<keyword evidence="1" id="KW-1133">Transmembrane helix</keyword>
<dbReference type="InterPro" id="IPR029044">
    <property type="entry name" value="Nucleotide-diphossugar_trans"/>
</dbReference>
<evidence type="ECO:0000256" key="1">
    <source>
        <dbReference type="SAM" id="Phobius"/>
    </source>
</evidence>
<dbReference type="Gene3D" id="3.90.550.10">
    <property type="entry name" value="Spore Coat Polysaccharide Biosynthesis Protein SpsA, Chain A"/>
    <property type="match status" value="1"/>
</dbReference>
<feature type="transmembrane region" description="Helical" evidence="1">
    <location>
        <begin position="271"/>
        <end position="287"/>
    </location>
</feature>
<accession>A0A3B0YW94</accession>
<reference evidence="3" key="1">
    <citation type="submission" date="2018-06" db="EMBL/GenBank/DDBJ databases">
        <authorList>
            <person name="Zhirakovskaya E."/>
        </authorList>
    </citation>
    <scope>NUCLEOTIDE SEQUENCE</scope>
</reference>
<evidence type="ECO:0000313" key="3">
    <source>
        <dbReference type="EMBL" id="VAW80183.1"/>
    </source>
</evidence>
<keyword evidence="1" id="KW-0812">Transmembrane</keyword>
<evidence type="ECO:0000259" key="2">
    <source>
        <dbReference type="Pfam" id="PF00535"/>
    </source>
</evidence>